<dbReference type="STRING" id="27835.A0A0N4YS91"/>
<dbReference type="SUPFAM" id="SSF57196">
    <property type="entry name" value="EGF/Laminin"/>
    <property type="match status" value="1"/>
</dbReference>
<dbReference type="InterPro" id="IPR013320">
    <property type="entry name" value="ConA-like_dom_sf"/>
</dbReference>
<keyword evidence="10" id="KW-1185">Reference proteome</keyword>
<evidence type="ECO:0000256" key="1">
    <source>
        <dbReference type="ARBA" id="ARBA00022536"/>
    </source>
</evidence>
<evidence type="ECO:0000313" key="9">
    <source>
        <dbReference type="EMBL" id="VDL83850.1"/>
    </source>
</evidence>
<dbReference type="Pfam" id="PF00008">
    <property type="entry name" value="EGF"/>
    <property type="match status" value="1"/>
</dbReference>
<evidence type="ECO:0000256" key="3">
    <source>
        <dbReference type="ARBA" id="ARBA00022737"/>
    </source>
</evidence>
<keyword evidence="1 6" id="KW-0245">EGF-like domain</keyword>
<feature type="domain" description="EGF-like" evidence="8">
    <location>
        <begin position="112"/>
        <end position="148"/>
    </location>
</feature>
<feature type="domain" description="Laminin G" evidence="7">
    <location>
        <begin position="194"/>
        <end position="387"/>
    </location>
</feature>
<dbReference type="Pfam" id="PF02210">
    <property type="entry name" value="Laminin_G_2"/>
    <property type="match status" value="1"/>
</dbReference>
<dbReference type="PANTHER" id="PTHR15036">
    <property type="entry name" value="PIKACHURIN-LIKE PROTEIN"/>
    <property type="match status" value="1"/>
</dbReference>
<dbReference type="PROSITE" id="PS50025">
    <property type="entry name" value="LAM_G_DOMAIN"/>
    <property type="match status" value="1"/>
</dbReference>
<evidence type="ECO:0000256" key="2">
    <source>
        <dbReference type="ARBA" id="ARBA00022729"/>
    </source>
</evidence>
<evidence type="ECO:0000259" key="7">
    <source>
        <dbReference type="PROSITE" id="PS50025"/>
    </source>
</evidence>
<dbReference type="GO" id="GO:0005509">
    <property type="term" value="F:calcium ion binding"/>
    <property type="evidence" value="ECO:0007669"/>
    <property type="project" value="InterPro"/>
</dbReference>
<dbReference type="EMBL" id="UYSL01024809">
    <property type="protein sequence ID" value="VDL83850.1"/>
    <property type="molecule type" value="Genomic_DNA"/>
</dbReference>
<dbReference type="FunFam" id="2.10.25.10:FF:000434">
    <property type="entry name" value="Predicted protein"/>
    <property type="match status" value="1"/>
</dbReference>
<dbReference type="PROSITE" id="PS50026">
    <property type="entry name" value="EGF_3"/>
    <property type="match status" value="2"/>
</dbReference>
<evidence type="ECO:0000256" key="5">
    <source>
        <dbReference type="ARBA" id="ARBA00023180"/>
    </source>
</evidence>
<keyword evidence="4 6" id="KW-1015">Disulfide bond</keyword>
<dbReference type="WBParaSite" id="NBR_0002011301-mRNA-1">
    <property type="protein sequence ID" value="NBR_0002011301-mRNA-1"/>
    <property type="gene ID" value="NBR_0002011301"/>
</dbReference>
<keyword evidence="3" id="KW-0677">Repeat</keyword>
<evidence type="ECO:0000259" key="8">
    <source>
        <dbReference type="PROSITE" id="PS50026"/>
    </source>
</evidence>
<dbReference type="CDD" id="cd00054">
    <property type="entry name" value="EGF_CA"/>
    <property type="match status" value="1"/>
</dbReference>
<reference evidence="11" key="1">
    <citation type="submission" date="2017-02" db="UniProtKB">
        <authorList>
            <consortium name="WormBaseParasite"/>
        </authorList>
    </citation>
    <scope>IDENTIFICATION</scope>
</reference>
<comment type="caution">
    <text evidence="6">Lacks conserved residue(s) required for the propagation of feature annotation.</text>
</comment>
<name>A0A0N4YS91_NIPBR</name>
<evidence type="ECO:0000313" key="10">
    <source>
        <dbReference type="Proteomes" id="UP000271162"/>
    </source>
</evidence>
<reference evidence="9 10" key="2">
    <citation type="submission" date="2018-11" db="EMBL/GenBank/DDBJ databases">
        <authorList>
            <consortium name="Pathogen Informatics"/>
        </authorList>
    </citation>
    <scope>NUCLEOTIDE SEQUENCE [LARGE SCALE GENOMIC DNA]</scope>
</reference>
<dbReference type="PANTHER" id="PTHR15036:SF49">
    <property type="entry name" value="AXOTACTIN"/>
    <property type="match status" value="1"/>
</dbReference>
<dbReference type="Proteomes" id="UP000271162">
    <property type="component" value="Unassembled WGS sequence"/>
</dbReference>
<proteinExistence type="predicted"/>
<accession>A0A0N4YS91</accession>
<dbReference type="AlphaFoldDB" id="A0A0N4YS91"/>
<dbReference type="Gene3D" id="2.60.120.200">
    <property type="match status" value="1"/>
</dbReference>
<dbReference type="SUPFAM" id="SSF49899">
    <property type="entry name" value="Concanavalin A-like lectins/glucanases"/>
    <property type="match status" value="1"/>
</dbReference>
<feature type="domain" description="EGF-like" evidence="8">
    <location>
        <begin position="390"/>
        <end position="427"/>
    </location>
</feature>
<dbReference type="InterPro" id="IPR050372">
    <property type="entry name" value="Neurexin-related_CASP"/>
</dbReference>
<dbReference type="SMART" id="SM00179">
    <property type="entry name" value="EGF_CA"/>
    <property type="match status" value="2"/>
</dbReference>
<dbReference type="SMART" id="SM00282">
    <property type="entry name" value="LamG"/>
    <property type="match status" value="1"/>
</dbReference>
<gene>
    <name evidence="9" type="ORF">NBR_LOCUS20114</name>
</gene>
<evidence type="ECO:0000313" key="11">
    <source>
        <dbReference type="WBParaSite" id="NBR_0002011301-mRNA-1"/>
    </source>
</evidence>
<dbReference type="PROSITE" id="PS00022">
    <property type="entry name" value="EGF_1"/>
    <property type="match status" value="1"/>
</dbReference>
<dbReference type="InterPro" id="IPR001791">
    <property type="entry name" value="Laminin_G"/>
</dbReference>
<feature type="disulfide bond" evidence="6">
    <location>
        <begin position="138"/>
        <end position="147"/>
    </location>
</feature>
<evidence type="ECO:0000256" key="6">
    <source>
        <dbReference type="PROSITE-ProRule" id="PRU00076"/>
    </source>
</evidence>
<dbReference type="OMA" id="KSAGHIC"/>
<dbReference type="Gene3D" id="2.10.25.10">
    <property type="entry name" value="Laminin"/>
    <property type="match status" value="1"/>
</dbReference>
<dbReference type="CDD" id="cd00110">
    <property type="entry name" value="LamG"/>
    <property type="match status" value="1"/>
</dbReference>
<dbReference type="InterPro" id="IPR001881">
    <property type="entry name" value="EGF-like_Ca-bd_dom"/>
</dbReference>
<keyword evidence="5" id="KW-0325">Glycoprotein</keyword>
<dbReference type="InterPro" id="IPR000742">
    <property type="entry name" value="EGF"/>
</dbReference>
<evidence type="ECO:0000256" key="4">
    <source>
        <dbReference type="ARBA" id="ARBA00023157"/>
    </source>
</evidence>
<dbReference type="SMART" id="SM00181">
    <property type="entry name" value="EGF"/>
    <property type="match status" value="3"/>
</dbReference>
<dbReference type="GO" id="GO:0016020">
    <property type="term" value="C:membrane"/>
    <property type="evidence" value="ECO:0007669"/>
    <property type="project" value="UniProtKB-SubCell"/>
</dbReference>
<keyword evidence="2" id="KW-0732">Signal</keyword>
<sequence>METEERRPSSLDDPNPVTEESWRVEELLRAEVKHLERLSLMRIEVVRDESCAREPCPYYQKCRQTLKQMNTVELYQTDNFMARTLKTLKTFVCECPVGFASSEDQPGQCDLRVDQCYSNPCRNNATCHPLENGYRCECKPEWRGEKCDIPLNSLTCIPKYCKGGALCELQNRKMMCKHCGYGGTDVDERCRLRSLGFDGKGLVSLHHSLSRIEWQLSFRMATIAKEGVLLFSGDRSSDFIEISIQDRVLRAEFSLGNGSKVVRMENERRNRVNDGEWHTVHIIFYDRQLTLVLDECDAFVALHARGAAPCAAQAKIDLLAKCVDLSVPCFRFLDVYNGLFVGGRPALSGKVEEGFSGCIANLTLNEQLIEFSSLAEMDVRGSVVEGCANRKDFCADSPCSLEAKCVNRWNGANCRCPHSAHHTGTCSA</sequence>
<protein>
    <submittedName>
        <fullName evidence="11">Protocadherin-like wing polarity protein stan (inferred by orthology to a D. melanogaster protein)</fullName>
    </submittedName>
</protein>
<organism evidence="11">
    <name type="scientific">Nippostrongylus brasiliensis</name>
    <name type="common">Rat hookworm</name>
    <dbReference type="NCBI Taxonomy" id="27835"/>
    <lineage>
        <taxon>Eukaryota</taxon>
        <taxon>Metazoa</taxon>
        <taxon>Ecdysozoa</taxon>
        <taxon>Nematoda</taxon>
        <taxon>Chromadorea</taxon>
        <taxon>Rhabditida</taxon>
        <taxon>Rhabditina</taxon>
        <taxon>Rhabditomorpha</taxon>
        <taxon>Strongyloidea</taxon>
        <taxon>Heligmosomidae</taxon>
        <taxon>Nippostrongylus</taxon>
    </lineage>
</organism>